<keyword evidence="2" id="KW-1185">Reference proteome</keyword>
<organism evidence="1 2">
    <name type="scientific">Blastococcus brunescens</name>
    <dbReference type="NCBI Taxonomy" id="1564165"/>
    <lineage>
        <taxon>Bacteria</taxon>
        <taxon>Bacillati</taxon>
        <taxon>Actinomycetota</taxon>
        <taxon>Actinomycetes</taxon>
        <taxon>Geodermatophilales</taxon>
        <taxon>Geodermatophilaceae</taxon>
        <taxon>Blastococcus</taxon>
    </lineage>
</organism>
<sequence>MEDTTGPAAADPEVTHRVEDGIARLVLTGELTDAARRPWSGW</sequence>
<reference evidence="1 2" key="1">
    <citation type="submission" date="2023-12" db="EMBL/GenBank/DDBJ databases">
        <title>Blastococcus brunescens sp. nov., an actonobacterium isolated from sandstone collected in sahara desert.</title>
        <authorList>
            <person name="Gtari M."/>
            <person name="Ghodhbane F."/>
        </authorList>
    </citation>
    <scope>NUCLEOTIDE SEQUENCE [LARGE SCALE GENOMIC DNA]</scope>
    <source>
        <strain evidence="1 2">BMG 8361</strain>
    </source>
</reference>
<name>A0ABZ1AUC8_9ACTN</name>
<accession>A0ABZ1AUC8</accession>
<proteinExistence type="predicted"/>
<dbReference type="Proteomes" id="UP001324287">
    <property type="component" value="Chromosome"/>
</dbReference>
<protein>
    <submittedName>
        <fullName evidence="1">Uncharacterized protein</fullName>
    </submittedName>
</protein>
<gene>
    <name evidence="1" type="ORF">U6N30_18525</name>
</gene>
<dbReference type="RefSeq" id="WP_324273409.1">
    <property type="nucleotide sequence ID" value="NZ_CP141261.1"/>
</dbReference>
<evidence type="ECO:0000313" key="1">
    <source>
        <dbReference type="EMBL" id="WRL62054.1"/>
    </source>
</evidence>
<dbReference type="EMBL" id="CP141261">
    <property type="protein sequence ID" value="WRL62054.1"/>
    <property type="molecule type" value="Genomic_DNA"/>
</dbReference>
<evidence type="ECO:0000313" key="2">
    <source>
        <dbReference type="Proteomes" id="UP001324287"/>
    </source>
</evidence>